<protein>
    <submittedName>
        <fullName evidence="3">ATPase</fullName>
    </submittedName>
</protein>
<feature type="compositionally biased region" description="Basic and acidic residues" evidence="2">
    <location>
        <begin position="109"/>
        <end position="129"/>
    </location>
</feature>
<dbReference type="EMBL" id="FCNV02000001">
    <property type="protein sequence ID" value="SAL15473.1"/>
    <property type="molecule type" value="Genomic_DNA"/>
</dbReference>
<evidence type="ECO:0000256" key="2">
    <source>
        <dbReference type="SAM" id="MobiDB-lite"/>
    </source>
</evidence>
<dbReference type="AlphaFoldDB" id="A0A658QS57"/>
<gene>
    <name evidence="3" type="ORF">AWB72_00830</name>
</gene>
<feature type="coiled-coil region" evidence="1">
    <location>
        <begin position="19"/>
        <end position="81"/>
    </location>
</feature>
<keyword evidence="1" id="KW-0175">Coiled coil</keyword>
<keyword evidence="4" id="KW-1185">Reference proteome</keyword>
<organism evidence="3 4">
    <name type="scientific">Caballeronia concitans</name>
    <dbReference type="NCBI Taxonomy" id="1777133"/>
    <lineage>
        <taxon>Bacteria</taxon>
        <taxon>Pseudomonadati</taxon>
        <taxon>Pseudomonadota</taxon>
        <taxon>Betaproteobacteria</taxon>
        <taxon>Burkholderiales</taxon>
        <taxon>Burkholderiaceae</taxon>
        <taxon>Caballeronia</taxon>
    </lineage>
</organism>
<proteinExistence type="predicted"/>
<accession>A0A658QS57</accession>
<comment type="caution">
    <text evidence="3">The sequence shown here is derived from an EMBL/GenBank/DDBJ whole genome shotgun (WGS) entry which is preliminary data.</text>
</comment>
<evidence type="ECO:0000313" key="3">
    <source>
        <dbReference type="EMBL" id="SAL15473.1"/>
    </source>
</evidence>
<dbReference type="OrthoDB" id="9101190at2"/>
<dbReference type="Proteomes" id="UP000198263">
    <property type="component" value="Unassembled WGS sequence"/>
</dbReference>
<evidence type="ECO:0000313" key="4">
    <source>
        <dbReference type="Proteomes" id="UP000198263"/>
    </source>
</evidence>
<dbReference type="RefSeq" id="WP_040051769.1">
    <property type="nucleotide sequence ID" value="NZ_FCNV02000001.1"/>
</dbReference>
<evidence type="ECO:0000256" key="1">
    <source>
        <dbReference type="SAM" id="Coils"/>
    </source>
</evidence>
<dbReference type="Gene3D" id="1.10.287.1490">
    <property type="match status" value="1"/>
</dbReference>
<feature type="compositionally biased region" description="Polar residues" evidence="2">
    <location>
        <begin position="93"/>
        <end position="103"/>
    </location>
</feature>
<name>A0A658QS57_9BURK</name>
<reference evidence="3 4" key="1">
    <citation type="submission" date="2016-01" db="EMBL/GenBank/DDBJ databases">
        <authorList>
            <person name="Peeters C."/>
        </authorList>
    </citation>
    <scope>NUCLEOTIDE SEQUENCE [LARGE SCALE GENOMIC DNA]</scope>
    <source>
        <strain evidence="3">LMG 29315</strain>
    </source>
</reference>
<feature type="region of interest" description="Disordered" evidence="2">
    <location>
        <begin position="85"/>
        <end position="129"/>
    </location>
</feature>
<sequence length="129" mass="14219">MLNELESLSGNIGRLIQISERHNQARLALEAQIEALRADFAGVQAELAQVRGERDALQAERDSLSAKIDDAQVRLNAILEKLPRAKAHHAESDNQLDLLNAESQASGEAQHEHAHAEEMHGEHHQGEKA</sequence>